<dbReference type="EMBL" id="JBHUOZ010000003">
    <property type="protein sequence ID" value="MFD2921849.1"/>
    <property type="molecule type" value="Genomic_DNA"/>
</dbReference>
<dbReference type="PRINTS" id="PR00146">
    <property type="entry name" value="DHPICSNTHASE"/>
</dbReference>
<protein>
    <submittedName>
        <fullName evidence="3">Dihydrodipicolinate synthase family protein</fullName>
    </submittedName>
</protein>
<accession>A0ABW6A9D9</accession>
<dbReference type="RefSeq" id="WP_386102955.1">
    <property type="nucleotide sequence ID" value="NZ_JBHUOZ010000003.1"/>
</dbReference>
<dbReference type="InterPro" id="IPR013785">
    <property type="entry name" value="Aldolase_TIM"/>
</dbReference>
<reference evidence="4" key="1">
    <citation type="journal article" date="2019" name="Int. J. Syst. Evol. Microbiol.">
        <title>The Global Catalogue of Microorganisms (GCM) 10K type strain sequencing project: providing services to taxonomists for standard genome sequencing and annotation.</title>
        <authorList>
            <consortium name="The Broad Institute Genomics Platform"/>
            <consortium name="The Broad Institute Genome Sequencing Center for Infectious Disease"/>
            <person name="Wu L."/>
            <person name="Ma J."/>
        </authorList>
    </citation>
    <scope>NUCLEOTIDE SEQUENCE [LARGE SCALE GENOMIC DNA]</scope>
    <source>
        <strain evidence="4">KCTC 23299</strain>
    </source>
</reference>
<dbReference type="SUPFAM" id="SSF51569">
    <property type="entry name" value="Aldolase"/>
    <property type="match status" value="1"/>
</dbReference>
<comment type="caution">
    <text evidence="3">The sequence shown here is derived from an EMBL/GenBank/DDBJ whole genome shotgun (WGS) entry which is preliminary data.</text>
</comment>
<dbReference type="PANTHER" id="PTHR12128:SF72">
    <property type="entry name" value="DIHYDRODIPICOLINATE SYNTHASE"/>
    <property type="match status" value="1"/>
</dbReference>
<sequence length="316" mass="34498">MSKTALWHGVYPALLTPFKANGDIDYDMFQKNLNAQVEAGVSGVILAGTLGEASTLTAQEKFDLLVFAKKNVPAHIPVLLNIAEQATAVAVEIAKKAESIGADGLMLLPPMRYKASDKEVVTYFQAVASASSLPILIYNNPVDYAIHVTLDMFAELEAYPTIQAVKESTRDLTNITRMINRFGDRFKILGGVDTISLESQLMGASGSVAGLVDAFPRETVAIFNLAKAGYLEEALKIYRWFMPLLELDIHPKLVQYIKLAAVAEGIGNEHVRAPRLPLEGEERARIQKIIDTAIASRPELPDYLALETISKEAVLA</sequence>
<dbReference type="Gene3D" id="3.20.20.70">
    <property type="entry name" value="Aldolase class I"/>
    <property type="match status" value="1"/>
</dbReference>
<gene>
    <name evidence="3" type="ORF">ACFS6H_19170</name>
</gene>
<name>A0ABW6A9D9_9BACT</name>
<keyword evidence="4" id="KW-1185">Reference proteome</keyword>
<evidence type="ECO:0000256" key="1">
    <source>
        <dbReference type="ARBA" id="ARBA00023239"/>
    </source>
</evidence>
<dbReference type="PANTHER" id="PTHR12128">
    <property type="entry name" value="DIHYDRODIPICOLINATE SYNTHASE"/>
    <property type="match status" value="1"/>
</dbReference>
<evidence type="ECO:0000313" key="3">
    <source>
        <dbReference type="EMBL" id="MFD2921849.1"/>
    </source>
</evidence>
<comment type="similarity">
    <text evidence="2">Belongs to the DapA family.</text>
</comment>
<evidence type="ECO:0000313" key="4">
    <source>
        <dbReference type="Proteomes" id="UP001597511"/>
    </source>
</evidence>
<dbReference type="CDD" id="cd00408">
    <property type="entry name" value="DHDPS-like"/>
    <property type="match status" value="1"/>
</dbReference>
<keyword evidence="1 2" id="KW-0456">Lyase</keyword>
<evidence type="ECO:0000256" key="2">
    <source>
        <dbReference type="PIRNR" id="PIRNR001365"/>
    </source>
</evidence>
<dbReference type="PIRSF" id="PIRSF001365">
    <property type="entry name" value="DHDPS"/>
    <property type="match status" value="1"/>
</dbReference>
<dbReference type="Pfam" id="PF00701">
    <property type="entry name" value="DHDPS"/>
    <property type="match status" value="1"/>
</dbReference>
<dbReference type="InterPro" id="IPR002220">
    <property type="entry name" value="DapA-like"/>
</dbReference>
<proteinExistence type="inferred from homology"/>
<organism evidence="3 4">
    <name type="scientific">Terrimonas rubra</name>
    <dbReference type="NCBI Taxonomy" id="1035890"/>
    <lineage>
        <taxon>Bacteria</taxon>
        <taxon>Pseudomonadati</taxon>
        <taxon>Bacteroidota</taxon>
        <taxon>Chitinophagia</taxon>
        <taxon>Chitinophagales</taxon>
        <taxon>Chitinophagaceae</taxon>
        <taxon>Terrimonas</taxon>
    </lineage>
</organism>
<dbReference type="SMART" id="SM01130">
    <property type="entry name" value="DHDPS"/>
    <property type="match status" value="1"/>
</dbReference>
<dbReference type="Proteomes" id="UP001597511">
    <property type="component" value="Unassembled WGS sequence"/>
</dbReference>